<feature type="transmembrane region" description="Helical" evidence="6">
    <location>
        <begin position="153"/>
        <end position="169"/>
    </location>
</feature>
<comment type="caution">
    <text evidence="7">The sequence shown here is derived from an EMBL/GenBank/DDBJ whole genome shotgun (WGS) entry which is preliminary data.</text>
</comment>
<reference evidence="7" key="1">
    <citation type="submission" date="2020-10" db="EMBL/GenBank/DDBJ databases">
        <authorList>
            <person name="Gilroy R."/>
        </authorList>
    </citation>
    <scope>NUCLEOTIDE SEQUENCE</scope>
    <source>
        <strain evidence="7">USAMLcec3-3695</strain>
    </source>
</reference>
<evidence type="ECO:0000313" key="7">
    <source>
        <dbReference type="EMBL" id="HIU58367.1"/>
    </source>
</evidence>
<gene>
    <name evidence="7" type="ORF">IAA61_11235</name>
</gene>
<evidence type="ECO:0000256" key="3">
    <source>
        <dbReference type="ARBA" id="ARBA00022692"/>
    </source>
</evidence>
<feature type="transmembrane region" description="Helical" evidence="6">
    <location>
        <begin position="181"/>
        <end position="201"/>
    </location>
</feature>
<dbReference type="PANTHER" id="PTHR43823:SF3">
    <property type="entry name" value="MULTIDRUG EXPORT PROTEIN MEPA"/>
    <property type="match status" value="1"/>
</dbReference>
<sequence length="425" mass="44382">MRFKFAKYMIPSVVSMVVVGSNANIDGLFIGNIMGDDGLAAINIVWPIVAFAAAAGTGIGTGGAVMLNRLRGMGEKLRAETVKNTALIFLVIFGIAASVLLCLFRSPLLSLMGAEGRVFELASDYALVIGGGAAAQICGAGIVALLRNDGKTYEGMALSITGLVMHIVLDALLAKDMGMKGVAAATVISQAVISVAGYVLIKKNRGAGVRPLVAGEILKSAAAPFGLNFVPSLVLMFTNFFALRSGGTAAVSAYAVMSYAVYTFDYIFQGVCDGVQPAISYSCGSGDVSVREGAVKRGALILGIISVLFSFSTPLLIGFMPKLFAVSEAAEKMMDTGFIIYAFAYPFKAAAKFICAYYYACGEKKISNILVYLDPLILTPTFLVLGSVALGTNGVWAAMTAAQTVLCAAGIICILISNRKKTAEE</sequence>
<evidence type="ECO:0000256" key="6">
    <source>
        <dbReference type="SAM" id="Phobius"/>
    </source>
</evidence>
<evidence type="ECO:0008006" key="9">
    <source>
        <dbReference type="Google" id="ProtNLM"/>
    </source>
</evidence>
<dbReference type="EMBL" id="DVNB01000115">
    <property type="protein sequence ID" value="HIU58367.1"/>
    <property type="molecule type" value="Genomic_DNA"/>
</dbReference>
<reference evidence="7" key="2">
    <citation type="journal article" date="2021" name="PeerJ">
        <title>Extensive microbial diversity within the chicken gut microbiome revealed by metagenomics and culture.</title>
        <authorList>
            <person name="Gilroy R."/>
            <person name="Ravi A."/>
            <person name="Getino M."/>
            <person name="Pursley I."/>
            <person name="Horton D.L."/>
            <person name="Alikhan N.F."/>
            <person name="Baker D."/>
            <person name="Gharbi K."/>
            <person name="Hall N."/>
            <person name="Watson M."/>
            <person name="Adriaenssens E.M."/>
            <person name="Foster-Nyarko E."/>
            <person name="Jarju S."/>
            <person name="Secka A."/>
            <person name="Antonio M."/>
            <person name="Oren A."/>
            <person name="Chaudhuri R.R."/>
            <person name="La Ragione R."/>
            <person name="Hildebrand F."/>
            <person name="Pallen M.J."/>
        </authorList>
    </citation>
    <scope>NUCLEOTIDE SEQUENCE</scope>
    <source>
        <strain evidence="7">USAMLcec3-3695</strain>
    </source>
</reference>
<evidence type="ECO:0000256" key="4">
    <source>
        <dbReference type="ARBA" id="ARBA00022989"/>
    </source>
</evidence>
<feature type="transmembrane region" description="Helical" evidence="6">
    <location>
        <begin position="396"/>
        <end position="416"/>
    </location>
</feature>
<accession>A0A9D1MDP0</accession>
<feature type="transmembrane region" description="Helical" evidence="6">
    <location>
        <begin position="126"/>
        <end position="146"/>
    </location>
</feature>
<proteinExistence type="predicted"/>
<keyword evidence="2" id="KW-1003">Cell membrane</keyword>
<protein>
    <recommendedName>
        <fullName evidence="9">MATE family efflux transporter</fullName>
    </recommendedName>
</protein>
<feature type="transmembrane region" description="Helical" evidence="6">
    <location>
        <begin position="39"/>
        <end position="65"/>
    </location>
</feature>
<dbReference type="InterPro" id="IPR002528">
    <property type="entry name" value="MATE_fam"/>
</dbReference>
<evidence type="ECO:0000256" key="1">
    <source>
        <dbReference type="ARBA" id="ARBA00004651"/>
    </source>
</evidence>
<dbReference type="Proteomes" id="UP000824109">
    <property type="component" value="Unassembled WGS sequence"/>
</dbReference>
<feature type="transmembrane region" description="Helical" evidence="6">
    <location>
        <begin position="249"/>
        <end position="268"/>
    </location>
</feature>
<evidence type="ECO:0000256" key="5">
    <source>
        <dbReference type="ARBA" id="ARBA00023136"/>
    </source>
</evidence>
<dbReference type="GO" id="GO:0005886">
    <property type="term" value="C:plasma membrane"/>
    <property type="evidence" value="ECO:0007669"/>
    <property type="project" value="UniProtKB-SubCell"/>
</dbReference>
<dbReference type="PANTHER" id="PTHR43823">
    <property type="entry name" value="SPORULATION PROTEIN YKVU"/>
    <property type="match status" value="1"/>
</dbReference>
<evidence type="ECO:0000256" key="2">
    <source>
        <dbReference type="ARBA" id="ARBA00022475"/>
    </source>
</evidence>
<keyword evidence="3 6" id="KW-0812">Transmembrane</keyword>
<feature type="transmembrane region" description="Helical" evidence="6">
    <location>
        <begin position="339"/>
        <end position="359"/>
    </location>
</feature>
<dbReference type="InterPro" id="IPR051327">
    <property type="entry name" value="MATE_MepA_subfamily"/>
</dbReference>
<dbReference type="GO" id="GO:0015297">
    <property type="term" value="F:antiporter activity"/>
    <property type="evidence" value="ECO:0007669"/>
    <property type="project" value="InterPro"/>
</dbReference>
<evidence type="ECO:0000313" key="8">
    <source>
        <dbReference type="Proteomes" id="UP000824109"/>
    </source>
</evidence>
<dbReference type="GO" id="GO:0042910">
    <property type="term" value="F:xenobiotic transmembrane transporter activity"/>
    <property type="evidence" value="ECO:0007669"/>
    <property type="project" value="InterPro"/>
</dbReference>
<name>A0A9D1MDP0_9FIRM</name>
<dbReference type="Pfam" id="PF01554">
    <property type="entry name" value="MatE"/>
    <property type="match status" value="2"/>
</dbReference>
<keyword evidence="5 6" id="KW-0472">Membrane</keyword>
<feature type="transmembrane region" description="Helical" evidence="6">
    <location>
        <begin position="371"/>
        <end position="390"/>
    </location>
</feature>
<comment type="subcellular location">
    <subcellularLocation>
        <location evidence="1">Cell membrane</location>
        <topology evidence="1">Multi-pass membrane protein</topology>
    </subcellularLocation>
</comment>
<feature type="transmembrane region" description="Helical" evidence="6">
    <location>
        <begin position="86"/>
        <end position="106"/>
    </location>
</feature>
<organism evidence="7 8">
    <name type="scientific">Candidatus Ornithomonoglobus merdipullorum</name>
    <dbReference type="NCBI Taxonomy" id="2840895"/>
    <lineage>
        <taxon>Bacteria</taxon>
        <taxon>Bacillati</taxon>
        <taxon>Bacillota</taxon>
        <taxon>Clostridia</taxon>
        <taxon>Candidatus Ornithomonoglobus</taxon>
    </lineage>
</organism>
<keyword evidence="4 6" id="KW-1133">Transmembrane helix</keyword>
<dbReference type="AlphaFoldDB" id="A0A9D1MDP0"/>
<feature type="transmembrane region" description="Helical" evidence="6">
    <location>
        <begin position="299"/>
        <end position="319"/>
    </location>
</feature>